<dbReference type="OrthoDB" id="6017at2759"/>
<dbReference type="AlphaFoldDB" id="A0A6A4GCC7"/>
<keyword evidence="6" id="KW-0804">Transcription</keyword>
<feature type="non-terminal residue" evidence="10">
    <location>
        <position position="1"/>
    </location>
</feature>
<keyword evidence="5 8" id="KW-0103">Bromodomain</keyword>
<dbReference type="GO" id="GO:0006338">
    <property type="term" value="P:chromatin remodeling"/>
    <property type="evidence" value="ECO:0007669"/>
    <property type="project" value="InterPro"/>
</dbReference>
<dbReference type="SUPFAM" id="SSF47370">
    <property type="entry name" value="Bromodomain"/>
    <property type="match status" value="1"/>
</dbReference>
<keyword evidence="4" id="KW-0805">Transcription regulation</keyword>
<evidence type="ECO:0000256" key="2">
    <source>
        <dbReference type="ARBA" id="ARBA00022737"/>
    </source>
</evidence>
<protein>
    <recommendedName>
        <fullName evidence="9">Bromo domain-containing protein</fullName>
    </recommendedName>
</protein>
<dbReference type="CDD" id="cd04369">
    <property type="entry name" value="Bromodomain"/>
    <property type="match status" value="1"/>
</dbReference>
<feature type="non-terminal residue" evidence="10">
    <location>
        <position position="69"/>
    </location>
</feature>
<sequence length="69" mass="7962">VWPLYYEVIQNPISMAQIRNMMLAGPSRGYATLQEFVDAWRLLFSNARTFNEPGSQIYCAADDLEKVFN</sequence>
<organism evidence="10 11">
    <name type="scientific">Gymnopus androsaceus JB14</name>
    <dbReference type="NCBI Taxonomy" id="1447944"/>
    <lineage>
        <taxon>Eukaryota</taxon>
        <taxon>Fungi</taxon>
        <taxon>Dikarya</taxon>
        <taxon>Basidiomycota</taxon>
        <taxon>Agaricomycotina</taxon>
        <taxon>Agaricomycetes</taxon>
        <taxon>Agaricomycetidae</taxon>
        <taxon>Agaricales</taxon>
        <taxon>Marasmiineae</taxon>
        <taxon>Omphalotaceae</taxon>
        <taxon>Gymnopus</taxon>
    </lineage>
</organism>
<dbReference type="GO" id="GO:0016586">
    <property type="term" value="C:RSC-type complex"/>
    <property type="evidence" value="ECO:0007669"/>
    <property type="project" value="InterPro"/>
</dbReference>
<accession>A0A6A4GCC7</accession>
<evidence type="ECO:0000256" key="4">
    <source>
        <dbReference type="ARBA" id="ARBA00023015"/>
    </source>
</evidence>
<keyword evidence="2" id="KW-0677">Repeat</keyword>
<evidence type="ECO:0000256" key="7">
    <source>
        <dbReference type="ARBA" id="ARBA00023242"/>
    </source>
</evidence>
<dbReference type="Proteomes" id="UP000799118">
    <property type="component" value="Unassembled WGS sequence"/>
</dbReference>
<evidence type="ECO:0000256" key="5">
    <source>
        <dbReference type="ARBA" id="ARBA00023117"/>
    </source>
</evidence>
<evidence type="ECO:0000259" key="9">
    <source>
        <dbReference type="PROSITE" id="PS50014"/>
    </source>
</evidence>
<dbReference type="GO" id="GO:0006368">
    <property type="term" value="P:transcription elongation by RNA polymerase II"/>
    <property type="evidence" value="ECO:0007669"/>
    <property type="project" value="TreeGrafter"/>
</dbReference>
<dbReference type="InterPro" id="IPR001487">
    <property type="entry name" value="Bromodomain"/>
</dbReference>
<feature type="domain" description="Bromo" evidence="9">
    <location>
        <begin position="1"/>
        <end position="58"/>
    </location>
</feature>
<dbReference type="InterPro" id="IPR036427">
    <property type="entry name" value="Bromodomain-like_sf"/>
</dbReference>
<dbReference type="PANTHER" id="PTHR16062">
    <property type="entry name" value="SWI/SNF-RELATED"/>
    <property type="match status" value="1"/>
</dbReference>
<evidence type="ECO:0000256" key="1">
    <source>
        <dbReference type="ARBA" id="ARBA00004123"/>
    </source>
</evidence>
<proteinExistence type="predicted"/>
<dbReference type="Gene3D" id="1.20.920.10">
    <property type="entry name" value="Bromodomain-like"/>
    <property type="match status" value="1"/>
</dbReference>
<evidence type="ECO:0000313" key="11">
    <source>
        <dbReference type="Proteomes" id="UP000799118"/>
    </source>
</evidence>
<evidence type="ECO:0000256" key="6">
    <source>
        <dbReference type="ARBA" id="ARBA00023163"/>
    </source>
</evidence>
<dbReference type="PRINTS" id="PR00503">
    <property type="entry name" value="BROMODOMAIN"/>
</dbReference>
<evidence type="ECO:0000313" key="10">
    <source>
        <dbReference type="EMBL" id="KAE9383070.1"/>
    </source>
</evidence>
<comment type="subcellular location">
    <subcellularLocation>
        <location evidence="1">Nucleus</location>
    </subcellularLocation>
</comment>
<gene>
    <name evidence="10" type="ORF">BT96DRAFT_743920</name>
</gene>
<keyword evidence="3" id="KW-0156">Chromatin regulator</keyword>
<keyword evidence="7" id="KW-0539">Nucleus</keyword>
<reference evidence="10" key="1">
    <citation type="journal article" date="2019" name="Environ. Microbiol.">
        <title>Fungal ecological strategies reflected in gene transcription - a case study of two litter decomposers.</title>
        <authorList>
            <person name="Barbi F."/>
            <person name="Kohler A."/>
            <person name="Barry K."/>
            <person name="Baskaran P."/>
            <person name="Daum C."/>
            <person name="Fauchery L."/>
            <person name="Ihrmark K."/>
            <person name="Kuo A."/>
            <person name="LaButti K."/>
            <person name="Lipzen A."/>
            <person name="Morin E."/>
            <person name="Grigoriev I.V."/>
            <person name="Henrissat B."/>
            <person name="Lindahl B."/>
            <person name="Martin F."/>
        </authorList>
    </citation>
    <scope>NUCLEOTIDE SEQUENCE</scope>
    <source>
        <strain evidence="10">JB14</strain>
    </source>
</reference>
<dbReference type="InterPro" id="IPR037382">
    <property type="entry name" value="Rsc/polybromo"/>
</dbReference>
<dbReference type="GO" id="GO:0003682">
    <property type="term" value="F:chromatin binding"/>
    <property type="evidence" value="ECO:0007669"/>
    <property type="project" value="TreeGrafter"/>
</dbReference>
<dbReference type="Pfam" id="PF00439">
    <property type="entry name" value="Bromodomain"/>
    <property type="match status" value="1"/>
</dbReference>
<dbReference type="EMBL" id="ML770726">
    <property type="protein sequence ID" value="KAE9383070.1"/>
    <property type="molecule type" value="Genomic_DNA"/>
</dbReference>
<evidence type="ECO:0000256" key="3">
    <source>
        <dbReference type="ARBA" id="ARBA00022853"/>
    </source>
</evidence>
<evidence type="ECO:0000256" key="8">
    <source>
        <dbReference type="PROSITE-ProRule" id="PRU00035"/>
    </source>
</evidence>
<name>A0A6A4GCC7_9AGAR</name>
<keyword evidence="11" id="KW-1185">Reference proteome</keyword>
<dbReference type="PANTHER" id="PTHR16062:SF19">
    <property type="entry name" value="PROTEIN POLYBROMO-1"/>
    <property type="match status" value="1"/>
</dbReference>
<dbReference type="PROSITE" id="PS50014">
    <property type="entry name" value="BROMODOMAIN_2"/>
    <property type="match status" value="1"/>
</dbReference>